<dbReference type="Gene3D" id="2.70.98.10">
    <property type="match status" value="1"/>
</dbReference>
<evidence type="ECO:0000256" key="1">
    <source>
        <dbReference type="SAM" id="MobiDB-lite"/>
    </source>
</evidence>
<reference evidence="3" key="1">
    <citation type="journal article" date="2019" name="Int. J. Syst. Evol. Microbiol.">
        <title>The Global Catalogue of Microorganisms (GCM) 10K type strain sequencing project: providing services to taxonomists for standard genome sequencing and annotation.</title>
        <authorList>
            <consortium name="The Broad Institute Genomics Platform"/>
            <consortium name="The Broad Institute Genome Sequencing Center for Infectious Disease"/>
            <person name="Wu L."/>
            <person name="Ma J."/>
        </authorList>
    </citation>
    <scope>NUCLEOTIDE SEQUENCE [LARGE SCALE GENOMIC DNA]</scope>
    <source>
        <strain evidence="3">JCM 10977</strain>
    </source>
</reference>
<evidence type="ECO:0000313" key="3">
    <source>
        <dbReference type="Proteomes" id="UP001500542"/>
    </source>
</evidence>
<evidence type="ECO:0008006" key="4">
    <source>
        <dbReference type="Google" id="ProtNLM"/>
    </source>
</evidence>
<dbReference type="InterPro" id="IPR014718">
    <property type="entry name" value="GH-type_carb-bd"/>
</dbReference>
<dbReference type="RefSeq" id="WP_343964430.1">
    <property type="nucleotide sequence ID" value="NZ_BAAAHK010000002.1"/>
</dbReference>
<dbReference type="Proteomes" id="UP001500542">
    <property type="component" value="Unassembled WGS sequence"/>
</dbReference>
<name>A0ABP3ZQQ4_9ACTN</name>
<comment type="caution">
    <text evidence="2">The sequence shown here is derived from an EMBL/GenBank/DDBJ whole genome shotgun (WGS) entry which is preliminary data.</text>
</comment>
<keyword evidence="3" id="KW-1185">Reference proteome</keyword>
<protein>
    <recommendedName>
        <fullName evidence="4">Galactose mutarotase-like enzyme</fullName>
    </recommendedName>
</protein>
<evidence type="ECO:0000313" key="2">
    <source>
        <dbReference type="EMBL" id="GAA0925822.1"/>
    </source>
</evidence>
<feature type="region of interest" description="Disordered" evidence="1">
    <location>
        <begin position="1"/>
        <end position="20"/>
    </location>
</feature>
<organism evidence="2 3">
    <name type="scientific">Kribbella koreensis</name>
    <dbReference type="NCBI Taxonomy" id="57909"/>
    <lineage>
        <taxon>Bacteria</taxon>
        <taxon>Bacillati</taxon>
        <taxon>Actinomycetota</taxon>
        <taxon>Actinomycetes</taxon>
        <taxon>Propionibacteriales</taxon>
        <taxon>Kribbellaceae</taxon>
        <taxon>Kribbella</taxon>
    </lineage>
</organism>
<sequence length="300" mass="31825">MVTNPDPGSDLPTSMADLPTSMADLPTSVAGLPANEVAVDLDDGGRWTSLILGGREWLWSGPGLLSGPRDGLTTYVDVGGLDECFPTVRGLPDHGALWNQPWSSLDEDEDWDAVQHAEAVLLRRFNGGEPPAEMDETGAIWVDYRLIAPPGYHFLWAAHALLDCSVGTVVDLPADAVGRFYPQDGTNWNESKTWSELDLATYGPSDGTAVGAVLIDCPTASVLDGPLALDFNLSCPGQPVSTAVWRNLGGYPAEAPYRSLGVEPMLGRVFGLDEAGPGDAAVVPEAGELTWRLVVSARSV</sequence>
<accession>A0ABP3ZQQ4</accession>
<gene>
    <name evidence="2" type="ORF">GCM10009554_05580</name>
</gene>
<proteinExistence type="predicted"/>
<dbReference type="EMBL" id="BAAAHK010000002">
    <property type="protein sequence ID" value="GAA0925822.1"/>
    <property type="molecule type" value="Genomic_DNA"/>
</dbReference>